<dbReference type="InterPro" id="IPR050109">
    <property type="entry name" value="HTH-type_TetR-like_transc_reg"/>
</dbReference>
<organism evidence="7 8">
    <name type="scientific">Spongiactinospora rosea</name>
    <dbReference type="NCBI Taxonomy" id="2248750"/>
    <lineage>
        <taxon>Bacteria</taxon>
        <taxon>Bacillati</taxon>
        <taxon>Actinomycetota</taxon>
        <taxon>Actinomycetes</taxon>
        <taxon>Streptosporangiales</taxon>
        <taxon>Streptosporangiaceae</taxon>
        <taxon>Spongiactinospora</taxon>
    </lineage>
</organism>
<evidence type="ECO:0000256" key="2">
    <source>
        <dbReference type="ARBA" id="ARBA00023015"/>
    </source>
</evidence>
<feature type="domain" description="HTH tetR-type" evidence="6">
    <location>
        <begin position="16"/>
        <end position="76"/>
    </location>
</feature>
<dbReference type="GO" id="GO:0000976">
    <property type="term" value="F:transcription cis-regulatory region binding"/>
    <property type="evidence" value="ECO:0007669"/>
    <property type="project" value="TreeGrafter"/>
</dbReference>
<dbReference type="OrthoDB" id="4540879at2"/>
<dbReference type="InterPro" id="IPR001647">
    <property type="entry name" value="HTH_TetR"/>
</dbReference>
<dbReference type="Gene3D" id="1.10.357.10">
    <property type="entry name" value="Tetracycline Repressor, domain 2"/>
    <property type="match status" value="1"/>
</dbReference>
<sequence>METSSTPTRSRGRPAKMAAPEAVATALRLVDEEGLDALTMRRLATALGVQVGTLYRHFATKQDLLTAMAEEMLAGCADPPPDQDTWQEQVIELAGRLRAALLRRRDGARIYAGTHAAGPNTLAYAEALVGVLRGAGRSAESAARSTLAIVHFTLGHTLEEQAVGSAADGAAGGLYAALEPGRYPNLAAAAATLTSADYARHFAHGLDLLVRGLG</sequence>
<evidence type="ECO:0000256" key="1">
    <source>
        <dbReference type="ARBA" id="ARBA00022491"/>
    </source>
</evidence>
<keyword evidence="4" id="KW-0804">Transcription</keyword>
<keyword evidence="2" id="KW-0805">Transcription regulation</keyword>
<proteinExistence type="predicted"/>
<keyword evidence="3 5" id="KW-0238">DNA-binding</keyword>
<evidence type="ECO:0000256" key="5">
    <source>
        <dbReference type="PROSITE-ProRule" id="PRU00335"/>
    </source>
</evidence>
<keyword evidence="1" id="KW-0678">Repressor</keyword>
<dbReference type="GO" id="GO:0046677">
    <property type="term" value="P:response to antibiotic"/>
    <property type="evidence" value="ECO:0007669"/>
    <property type="project" value="InterPro"/>
</dbReference>
<dbReference type="PROSITE" id="PS01081">
    <property type="entry name" value="HTH_TETR_1"/>
    <property type="match status" value="1"/>
</dbReference>
<dbReference type="InterPro" id="IPR036271">
    <property type="entry name" value="Tet_transcr_reg_TetR-rel_C_sf"/>
</dbReference>
<dbReference type="InterPro" id="IPR004111">
    <property type="entry name" value="Repressor_TetR_C"/>
</dbReference>
<dbReference type="RefSeq" id="WP_113982021.1">
    <property type="nucleotide sequence ID" value="NZ_QMEY01000007.1"/>
</dbReference>
<protein>
    <submittedName>
        <fullName evidence="7">TetR family transcriptional regulator</fullName>
    </submittedName>
</protein>
<dbReference type="InterPro" id="IPR003012">
    <property type="entry name" value="Tet_transcr_reg_TetR"/>
</dbReference>
<reference evidence="7 8" key="1">
    <citation type="submission" date="2018-06" db="EMBL/GenBank/DDBJ databases">
        <title>Sphaerisporangium craniellae sp. nov., isolated from a marine sponge in the South China Sea.</title>
        <authorList>
            <person name="Li L."/>
        </authorList>
    </citation>
    <scope>NUCLEOTIDE SEQUENCE [LARGE SCALE GENOMIC DNA]</scope>
    <source>
        <strain evidence="7 8">LHW63015</strain>
    </source>
</reference>
<evidence type="ECO:0000256" key="3">
    <source>
        <dbReference type="ARBA" id="ARBA00023125"/>
    </source>
</evidence>
<accession>A0A366LX58</accession>
<dbReference type="InterPro" id="IPR009057">
    <property type="entry name" value="Homeodomain-like_sf"/>
</dbReference>
<feature type="DNA-binding region" description="H-T-H motif" evidence="5">
    <location>
        <begin position="39"/>
        <end position="58"/>
    </location>
</feature>
<dbReference type="Pfam" id="PF00440">
    <property type="entry name" value="TetR_N"/>
    <property type="match status" value="1"/>
</dbReference>
<dbReference type="PRINTS" id="PR00455">
    <property type="entry name" value="HTHTETR"/>
</dbReference>
<evidence type="ECO:0000313" key="7">
    <source>
        <dbReference type="EMBL" id="RBQ18548.1"/>
    </source>
</evidence>
<keyword evidence="8" id="KW-1185">Reference proteome</keyword>
<evidence type="ECO:0000313" key="8">
    <source>
        <dbReference type="Proteomes" id="UP000253303"/>
    </source>
</evidence>
<name>A0A366LX58_9ACTN</name>
<dbReference type="AlphaFoldDB" id="A0A366LX58"/>
<dbReference type="SUPFAM" id="SSF46689">
    <property type="entry name" value="Homeodomain-like"/>
    <property type="match status" value="1"/>
</dbReference>
<dbReference type="Gene3D" id="1.10.10.60">
    <property type="entry name" value="Homeodomain-like"/>
    <property type="match status" value="1"/>
</dbReference>
<evidence type="ECO:0000259" key="6">
    <source>
        <dbReference type="PROSITE" id="PS50977"/>
    </source>
</evidence>
<evidence type="ECO:0000256" key="4">
    <source>
        <dbReference type="ARBA" id="ARBA00023163"/>
    </source>
</evidence>
<dbReference type="PROSITE" id="PS50977">
    <property type="entry name" value="HTH_TETR_2"/>
    <property type="match status" value="1"/>
</dbReference>
<dbReference type="PANTHER" id="PTHR30055">
    <property type="entry name" value="HTH-TYPE TRANSCRIPTIONAL REGULATOR RUTR"/>
    <property type="match status" value="1"/>
</dbReference>
<comment type="caution">
    <text evidence="7">The sequence shown here is derived from an EMBL/GenBank/DDBJ whole genome shotgun (WGS) entry which is preliminary data.</text>
</comment>
<dbReference type="Pfam" id="PF02909">
    <property type="entry name" value="TetR_C_1"/>
    <property type="match status" value="1"/>
</dbReference>
<dbReference type="PRINTS" id="PR00400">
    <property type="entry name" value="TETREPRESSOR"/>
</dbReference>
<dbReference type="SUPFAM" id="SSF48498">
    <property type="entry name" value="Tetracyclin repressor-like, C-terminal domain"/>
    <property type="match status" value="1"/>
</dbReference>
<dbReference type="PANTHER" id="PTHR30055:SF151">
    <property type="entry name" value="TRANSCRIPTIONAL REGULATORY PROTEIN"/>
    <property type="match status" value="1"/>
</dbReference>
<dbReference type="Proteomes" id="UP000253303">
    <property type="component" value="Unassembled WGS sequence"/>
</dbReference>
<dbReference type="GO" id="GO:0003700">
    <property type="term" value="F:DNA-binding transcription factor activity"/>
    <property type="evidence" value="ECO:0007669"/>
    <property type="project" value="TreeGrafter"/>
</dbReference>
<gene>
    <name evidence="7" type="ORF">DP939_18795</name>
</gene>
<dbReference type="InterPro" id="IPR023772">
    <property type="entry name" value="DNA-bd_HTH_TetR-type_CS"/>
</dbReference>
<dbReference type="GO" id="GO:0045892">
    <property type="term" value="P:negative regulation of DNA-templated transcription"/>
    <property type="evidence" value="ECO:0007669"/>
    <property type="project" value="InterPro"/>
</dbReference>
<dbReference type="EMBL" id="QMEY01000007">
    <property type="protein sequence ID" value="RBQ18548.1"/>
    <property type="molecule type" value="Genomic_DNA"/>
</dbReference>